<protein>
    <recommendedName>
        <fullName evidence="4">Nucleotidyltransferase domain-containing protein</fullName>
    </recommendedName>
</protein>
<keyword evidence="1" id="KW-0812">Transmembrane</keyword>
<keyword evidence="1" id="KW-0472">Membrane</keyword>
<keyword evidence="3" id="KW-1185">Reference proteome</keyword>
<evidence type="ECO:0000313" key="2">
    <source>
        <dbReference type="EMBL" id="SOD80283.1"/>
    </source>
</evidence>
<reference evidence="3" key="1">
    <citation type="submission" date="2017-09" db="EMBL/GenBank/DDBJ databases">
        <authorList>
            <person name="Varghese N."/>
            <person name="Submissions S."/>
        </authorList>
    </citation>
    <scope>NUCLEOTIDE SEQUENCE [LARGE SCALE GENOMIC DNA]</scope>
    <source>
        <strain evidence="3">DSM 29961</strain>
    </source>
</reference>
<name>A0A286FAQ9_9BACT</name>
<evidence type="ECO:0000313" key="3">
    <source>
        <dbReference type="Proteomes" id="UP000219452"/>
    </source>
</evidence>
<proteinExistence type="predicted"/>
<gene>
    <name evidence="2" type="ORF">SAMN06269250_1324</name>
</gene>
<dbReference type="AlphaFoldDB" id="A0A286FAQ9"/>
<organism evidence="2 3">
    <name type="scientific">Spirosoma fluviale</name>
    <dbReference type="NCBI Taxonomy" id="1597977"/>
    <lineage>
        <taxon>Bacteria</taxon>
        <taxon>Pseudomonadati</taxon>
        <taxon>Bacteroidota</taxon>
        <taxon>Cytophagia</taxon>
        <taxon>Cytophagales</taxon>
        <taxon>Cytophagaceae</taxon>
        <taxon>Spirosoma</taxon>
    </lineage>
</organism>
<feature type="transmembrane region" description="Helical" evidence="1">
    <location>
        <begin position="29"/>
        <end position="48"/>
    </location>
</feature>
<dbReference type="EMBL" id="OCNH01000001">
    <property type="protein sequence ID" value="SOD80283.1"/>
    <property type="molecule type" value="Genomic_DNA"/>
</dbReference>
<accession>A0A286FAQ9</accession>
<keyword evidence="1" id="KW-1133">Transmembrane helix</keyword>
<dbReference type="Proteomes" id="UP000219452">
    <property type="component" value="Unassembled WGS sequence"/>
</dbReference>
<feature type="transmembrane region" description="Helical" evidence="1">
    <location>
        <begin position="60"/>
        <end position="78"/>
    </location>
</feature>
<evidence type="ECO:0008006" key="4">
    <source>
        <dbReference type="Google" id="ProtNLM"/>
    </source>
</evidence>
<evidence type="ECO:0000256" key="1">
    <source>
        <dbReference type="SAM" id="Phobius"/>
    </source>
</evidence>
<sequence>MRLGWFCTERFGPNRDIDLLIFSNDKLDLVIQFFGGLYRTITPSVFLVYHLPSTRIHGPVPGLVIVPCTAFLDVVFIGL</sequence>